<evidence type="ECO:0000313" key="3">
    <source>
        <dbReference type="EMBL" id="VDD94146.1"/>
    </source>
</evidence>
<name>A0A158QBF4_ENTVE</name>
<feature type="compositionally biased region" description="Polar residues" evidence="2">
    <location>
        <begin position="12"/>
        <end position="25"/>
    </location>
</feature>
<feature type="coiled-coil region" evidence="1">
    <location>
        <begin position="369"/>
        <end position="403"/>
    </location>
</feature>
<evidence type="ECO:0000313" key="5">
    <source>
        <dbReference type="WBParaSite" id="EVEC_0000948701-mRNA-1"/>
    </source>
</evidence>
<organism evidence="5">
    <name type="scientific">Enterobius vermicularis</name>
    <name type="common">Human pinworm</name>
    <dbReference type="NCBI Taxonomy" id="51028"/>
    <lineage>
        <taxon>Eukaryota</taxon>
        <taxon>Metazoa</taxon>
        <taxon>Ecdysozoa</taxon>
        <taxon>Nematoda</taxon>
        <taxon>Chromadorea</taxon>
        <taxon>Rhabditida</taxon>
        <taxon>Spirurina</taxon>
        <taxon>Oxyuridomorpha</taxon>
        <taxon>Oxyuroidea</taxon>
        <taxon>Oxyuridae</taxon>
        <taxon>Enterobius</taxon>
    </lineage>
</organism>
<feature type="coiled-coil region" evidence="1">
    <location>
        <begin position="190"/>
        <end position="326"/>
    </location>
</feature>
<proteinExistence type="predicted"/>
<accession>A0A158QBF4</accession>
<dbReference type="AlphaFoldDB" id="A0A158QBF4"/>
<sequence length="424" mass="48571">MDFVGEDVASEVSISAGNPAPNSVATKEKTEADNNEGDRTGEDVSPSLPLCTSTPYYKQQSSSSREFPAFSPVEESQSSALAAGDATNNSEEKLLAVAVQKELLFLENKKKLEMNCKEINHLRGTVGELESEDSLEKSKAEVLKLQNQIDNFPPKSNRLVETAKEQKAVVVDSETQMDKTFRDIVQEQADMLLKEKARDLQLEREELEKRLNDKEYEWSRQLEELRSDSTVKEELYQRRVDDYEARITELMKKKKAAEEEKEVFLKNETAHTKKEVEWREEKKALQDVLDRCREELRKCADLKSSYEELQNLLKTEESKNSELAKTLDAQCVKAKKFQDEVEHLRRKVESNLPHGIAQPGTNGSLEEVIHQLQNEKIIWEQKLDNMTKQLRKTESELASSRAAVAEGQERLVCCCRYFNSILFK</sequence>
<dbReference type="WBParaSite" id="EVEC_0000948701-mRNA-1">
    <property type="protein sequence ID" value="EVEC_0000948701-mRNA-1"/>
    <property type="gene ID" value="EVEC_0000948701"/>
</dbReference>
<dbReference type="Proteomes" id="UP000274131">
    <property type="component" value="Unassembled WGS sequence"/>
</dbReference>
<feature type="region of interest" description="Disordered" evidence="2">
    <location>
        <begin position="1"/>
        <end position="87"/>
    </location>
</feature>
<gene>
    <name evidence="3" type="ORF">EVEC_LOCUS8897</name>
</gene>
<keyword evidence="4" id="KW-1185">Reference proteome</keyword>
<keyword evidence="1" id="KW-0175">Coiled coil</keyword>
<dbReference type="EMBL" id="UXUI01009681">
    <property type="protein sequence ID" value="VDD94146.1"/>
    <property type="molecule type" value="Genomic_DNA"/>
</dbReference>
<evidence type="ECO:0000256" key="2">
    <source>
        <dbReference type="SAM" id="MobiDB-lite"/>
    </source>
</evidence>
<feature type="compositionally biased region" description="Polar residues" evidence="2">
    <location>
        <begin position="50"/>
        <end position="65"/>
    </location>
</feature>
<reference evidence="3 4" key="2">
    <citation type="submission" date="2018-10" db="EMBL/GenBank/DDBJ databases">
        <authorList>
            <consortium name="Pathogen Informatics"/>
        </authorList>
    </citation>
    <scope>NUCLEOTIDE SEQUENCE [LARGE SCALE GENOMIC DNA]</scope>
</reference>
<feature type="compositionally biased region" description="Basic and acidic residues" evidence="2">
    <location>
        <begin position="26"/>
        <end position="42"/>
    </location>
</feature>
<evidence type="ECO:0000313" key="4">
    <source>
        <dbReference type="Proteomes" id="UP000274131"/>
    </source>
</evidence>
<evidence type="ECO:0000256" key="1">
    <source>
        <dbReference type="SAM" id="Coils"/>
    </source>
</evidence>
<reference evidence="5" key="1">
    <citation type="submission" date="2016-04" db="UniProtKB">
        <authorList>
            <consortium name="WormBaseParasite"/>
        </authorList>
    </citation>
    <scope>IDENTIFICATION</scope>
</reference>
<protein>
    <submittedName>
        <fullName evidence="5">Centrosomal protein of 162 kDa</fullName>
    </submittedName>
</protein>